<dbReference type="InterPro" id="IPR011009">
    <property type="entry name" value="Kinase-like_dom_sf"/>
</dbReference>
<keyword evidence="13" id="KW-1185">Reference proteome</keyword>
<dbReference type="SUPFAM" id="SSF52058">
    <property type="entry name" value="L domain-like"/>
    <property type="match status" value="1"/>
</dbReference>
<evidence type="ECO:0000256" key="10">
    <source>
        <dbReference type="SAM" id="SignalP"/>
    </source>
</evidence>
<evidence type="ECO:0000256" key="1">
    <source>
        <dbReference type="ARBA" id="ARBA00004167"/>
    </source>
</evidence>
<evidence type="ECO:0000259" key="11">
    <source>
        <dbReference type="PROSITE" id="PS50011"/>
    </source>
</evidence>
<proteinExistence type="predicted"/>
<dbReference type="InterPro" id="IPR032675">
    <property type="entry name" value="LRR_dom_sf"/>
</dbReference>
<dbReference type="GO" id="GO:0016020">
    <property type="term" value="C:membrane"/>
    <property type="evidence" value="ECO:0007669"/>
    <property type="project" value="UniProtKB-SubCell"/>
</dbReference>
<dbReference type="AlphaFoldDB" id="A0A067KL57"/>
<dbReference type="PROSITE" id="PS50011">
    <property type="entry name" value="PROTEIN_KINASE_DOM"/>
    <property type="match status" value="1"/>
</dbReference>
<evidence type="ECO:0000256" key="5">
    <source>
        <dbReference type="ARBA" id="ARBA00022729"/>
    </source>
</evidence>
<dbReference type="Gene3D" id="3.80.10.10">
    <property type="entry name" value="Ribonuclease Inhibitor"/>
    <property type="match status" value="2"/>
</dbReference>
<evidence type="ECO:0000313" key="13">
    <source>
        <dbReference type="Proteomes" id="UP000027138"/>
    </source>
</evidence>
<dbReference type="Pfam" id="PF13855">
    <property type="entry name" value="LRR_8"/>
    <property type="match status" value="2"/>
</dbReference>
<keyword evidence="6" id="KW-0677">Repeat</keyword>
<dbReference type="FunFam" id="3.80.10.10:FF:000363">
    <property type="entry name" value="Leucine-rich repeat family protein"/>
    <property type="match status" value="1"/>
</dbReference>
<feature type="domain" description="Protein kinase" evidence="11">
    <location>
        <begin position="387"/>
        <end position="685"/>
    </location>
</feature>
<dbReference type="GO" id="GO:0005524">
    <property type="term" value="F:ATP binding"/>
    <property type="evidence" value="ECO:0007669"/>
    <property type="project" value="InterPro"/>
</dbReference>
<dbReference type="Proteomes" id="UP000027138">
    <property type="component" value="Unassembled WGS sequence"/>
</dbReference>
<evidence type="ECO:0000256" key="4">
    <source>
        <dbReference type="ARBA" id="ARBA00022692"/>
    </source>
</evidence>
<evidence type="ECO:0000256" key="2">
    <source>
        <dbReference type="ARBA" id="ARBA00022553"/>
    </source>
</evidence>
<keyword evidence="8 9" id="KW-0472">Membrane</keyword>
<keyword evidence="7 9" id="KW-1133">Transmembrane helix</keyword>
<dbReference type="Pfam" id="PF08263">
    <property type="entry name" value="LRRNT_2"/>
    <property type="match status" value="1"/>
</dbReference>
<dbReference type="FunFam" id="3.80.10.10:FF:000722">
    <property type="entry name" value="Leucine-rich repeat receptor-like protein kinase"/>
    <property type="match status" value="1"/>
</dbReference>
<keyword evidence="2" id="KW-0597">Phosphoprotein</keyword>
<name>A0A067KL57_JATCU</name>
<dbReference type="Gene3D" id="1.10.510.10">
    <property type="entry name" value="Transferase(Phosphotransferase) domain 1"/>
    <property type="match status" value="1"/>
</dbReference>
<accession>A0A067KL57</accession>
<sequence length="689" mass="76293">MFPLLAFFIFHYVIPATSLNEEGVALLSFKQSIQNSTALNNWNSSDISPCRWSGVQCSDEKVTSISIPNSRLSGFLSLDTGKFTSLRHVNLRNNFFYGSLPVELFAATGLTNLVLSGNSFSGLVPNEIGNLKNLKILDLSQNSFNGSIPSSLLQCTKLKQLFLSQNKFTGSLPDRFASNLVMLQKLNLSFNNLTGMLPIDLGNLSSLQGVLDLSHNFFTGSIPTSIGNLPELVYINLSYNNLSGPIPQNDILINAGPTAFIGNTLLCGLPLKTPCPPDPKPLPYEPAHYPLKNKSSRSRCVVITVVAGTVLGVGLLSVMFTYWYKKVYVYKGGNGVQGSNLEEKSNVRKEMFCFRTDDLESLSENMEQYIFVPLDSQAKFDLEQLLKASAFLLGKSRVGIVYKVALEKGPTVAVRRLEDSGSQRYREFQTEVEAIGKIRHPNIVSLLAYCWCINEKLLIYEYIPNGDLTSAIHGRTEMAYFKPLSWSVRLGIMRGLAKGLAFLHEFSPKRYVHGNVKPSNILLGENFEPQISDFGLSRLAYTTEESLATHLEHSKSSTPQQGSPYALTPINSSIIMSYYEAPEVSKVSKPSQKWDVYSFGVILLEMISGKSPVMQTSSSEMGLVQWIQLSTEVKPLSDVLDPFLVHDLEKKDQIASVLKIALACVHMSPDKRPSMRIVSDSLERLALSN</sequence>
<dbReference type="Pfam" id="PF00069">
    <property type="entry name" value="Pkinase"/>
    <property type="match status" value="1"/>
</dbReference>
<feature type="signal peptide" evidence="10">
    <location>
        <begin position="1"/>
        <end position="18"/>
    </location>
</feature>
<comment type="subcellular location">
    <subcellularLocation>
        <location evidence="1">Membrane</location>
        <topology evidence="1">Single-pass membrane protein</topology>
    </subcellularLocation>
</comment>
<dbReference type="InterPro" id="IPR003591">
    <property type="entry name" value="Leu-rich_rpt_typical-subtyp"/>
</dbReference>
<dbReference type="PANTHER" id="PTHR48007:SF83">
    <property type="entry name" value="PROTEIN KINASE DOMAIN-CONTAINING PROTEIN"/>
    <property type="match status" value="1"/>
</dbReference>
<dbReference type="EMBL" id="KK914568">
    <property type="protein sequence ID" value="KDP33010.1"/>
    <property type="molecule type" value="Genomic_DNA"/>
</dbReference>
<reference evidence="12 13" key="1">
    <citation type="journal article" date="2014" name="PLoS ONE">
        <title>Global Analysis of Gene Expression Profiles in Physic Nut (Jatropha curcas L.) Seedlings Exposed to Salt Stress.</title>
        <authorList>
            <person name="Zhang L."/>
            <person name="Zhang C."/>
            <person name="Wu P."/>
            <person name="Chen Y."/>
            <person name="Li M."/>
            <person name="Jiang H."/>
            <person name="Wu G."/>
        </authorList>
    </citation>
    <scope>NUCLEOTIDE SEQUENCE [LARGE SCALE GENOMIC DNA]</scope>
    <source>
        <strain evidence="13">cv. GZQX0401</strain>
        <tissue evidence="12">Young leaves</tissue>
    </source>
</reference>
<dbReference type="GO" id="GO:0004672">
    <property type="term" value="F:protein kinase activity"/>
    <property type="evidence" value="ECO:0007669"/>
    <property type="project" value="InterPro"/>
</dbReference>
<evidence type="ECO:0000256" key="8">
    <source>
        <dbReference type="ARBA" id="ARBA00023136"/>
    </source>
</evidence>
<feature type="chain" id="PRO_5001643819" description="Protein kinase domain-containing protein" evidence="10">
    <location>
        <begin position="19"/>
        <end position="689"/>
    </location>
</feature>
<dbReference type="SMART" id="SM00369">
    <property type="entry name" value="LRR_TYP"/>
    <property type="match status" value="4"/>
</dbReference>
<dbReference type="InterPro" id="IPR000719">
    <property type="entry name" value="Prot_kinase_dom"/>
</dbReference>
<dbReference type="InterPro" id="IPR001611">
    <property type="entry name" value="Leu-rich_rpt"/>
</dbReference>
<evidence type="ECO:0000256" key="6">
    <source>
        <dbReference type="ARBA" id="ARBA00022737"/>
    </source>
</evidence>
<dbReference type="OrthoDB" id="4062651at2759"/>
<keyword evidence="4 9" id="KW-0812">Transmembrane</keyword>
<dbReference type="InterPro" id="IPR013210">
    <property type="entry name" value="LRR_N_plant-typ"/>
</dbReference>
<feature type="transmembrane region" description="Helical" evidence="9">
    <location>
        <begin position="301"/>
        <end position="324"/>
    </location>
</feature>
<dbReference type="PANTHER" id="PTHR48007">
    <property type="entry name" value="LEUCINE-RICH REPEAT RECEPTOR-LIKE PROTEIN KINASE PXC1"/>
    <property type="match status" value="1"/>
</dbReference>
<evidence type="ECO:0000256" key="7">
    <source>
        <dbReference type="ARBA" id="ARBA00022989"/>
    </source>
</evidence>
<evidence type="ECO:0000256" key="9">
    <source>
        <dbReference type="SAM" id="Phobius"/>
    </source>
</evidence>
<evidence type="ECO:0000313" key="12">
    <source>
        <dbReference type="EMBL" id="KDP33010.1"/>
    </source>
</evidence>
<keyword evidence="5 10" id="KW-0732">Signal</keyword>
<dbReference type="SUPFAM" id="SSF56112">
    <property type="entry name" value="Protein kinase-like (PK-like)"/>
    <property type="match status" value="1"/>
</dbReference>
<protein>
    <recommendedName>
        <fullName evidence="11">Protein kinase domain-containing protein</fullName>
    </recommendedName>
</protein>
<organism evidence="12 13">
    <name type="scientific">Jatropha curcas</name>
    <name type="common">Barbados nut</name>
    <dbReference type="NCBI Taxonomy" id="180498"/>
    <lineage>
        <taxon>Eukaryota</taxon>
        <taxon>Viridiplantae</taxon>
        <taxon>Streptophyta</taxon>
        <taxon>Embryophyta</taxon>
        <taxon>Tracheophyta</taxon>
        <taxon>Spermatophyta</taxon>
        <taxon>Magnoliopsida</taxon>
        <taxon>eudicotyledons</taxon>
        <taxon>Gunneridae</taxon>
        <taxon>Pentapetalae</taxon>
        <taxon>rosids</taxon>
        <taxon>fabids</taxon>
        <taxon>Malpighiales</taxon>
        <taxon>Euphorbiaceae</taxon>
        <taxon>Crotonoideae</taxon>
        <taxon>Jatropheae</taxon>
        <taxon>Jatropha</taxon>
    </lineage>
</organism>
<dbReference type="Gene3D" id="3.30.200.20">
    <property type="entry name" value="Phosphorylase Kinase, domain 1"/>
    <property type="match status" value="1"/>
</dbReference>
<evidence type="ECO:0000256" key="3">
    <source>
        <dbReference type="ARBA" id="ARBA00022614"/>
    </source>
</evidence>
<keyword evidence="3" id="KW-0433">Leucine-rich repeat</keyword>
<gene>
    <name evidence="12" type="ORF">JCGZ_13041</name>
</gene>
<dbReference type="InterPro" id="IPR046959">
    <property type="entry name" value="PRK1-6/SRF4-like"/>
</dbReference>